<keyword evidence="2" id="KW-0732">Signal</keyword>
<protein>
    <recommendedName>
        <fullName evidence="3">SCP domain-containing protein</fullName>
    </recommendedName>
</protein>
<dbReference type="CDD" id="cd05382">
    <property type="entry name" value="CAP_GAPR1-like"/>
    <property type="match status" value="1"/>
</dbReference>
<evidence type="ECO:0000313" key="5">
    <source>
        <dbReference type="EMBL" id="KAF9747594.1"/>
    </source>
</evidence>
<reference evidence="5" key="2">
    <citation type="submission" date="2020-10" db="EMBL/GenBank/DDBJ databases">
        <title>High-Quality Genome Resource of Clonostachys rosea strain S41 by Oxford Nanopore Long-Read Sequencing.</title>
        <authorList>
            <person name="Wang H."/>
        </authorList>
    </citation>
    <scope>NUCLEOTIDE SEQUENCE</scope>
    <source>
        <strain evidence="5">S41</strain>
    </source>
</reference>
<feature type="compositionally biased region" description="Polar residues" evidence="1">
    <location>
        <begin position="132"/>
        <end position="142"/>
    </location>
</feature>
<accession>A0A0B7K3C9</accession>
<evidence type="ECO:0000259" key="3">
    <source>
        <dbReference type="SMART" id="SM00198"/>
    </source>
</evidence>
<dbReference type="Proteomes" id="UP000616885">
    <property type="component" value="Unassembled WGS sequence"/>
</dbReference>
<feature type="signal peptide" evidence="2">
    <location>
        <begin position="1"/>
        <end position="21"/>
    </location>
</feature>
<dbReference type="SUPFAM" id="SSF55797">
    <property type="entry name" value="PR-1-like"/>
    <property type="match status" value="1"/>
</dbReference>
<dbReference type="InterPro" id="IPR035940">
    <property type="entry name" value="CAP_sf"/>
</dbReference>
<dbReference type="EMBL" id="CDPU01000025">
    <property type="protein sequence ID" value="CEO51848.1"/>
    <property type="molecule type" value="Genomic_DNA"/>
</dbReference>
<organism evidence="4">
    <name type="scientific">Bionectria ochroleuca</name>
    <name type="common">Gliocladium roseum</name>
    <dbReference type="NCBI Taxonomy" id="29856"/>
    <lineage>
        <taxon>Eukaryota</taxon>
        <taxon>Fungi</taxon>
        <taxon>Dikarya</taxon>
        <taxon>Ascomycota</taxon>
        <taxon>Pezizomycotina</taxon>
        <taxon>Sordariomycetes</taxon>
        <taxon>Hypocreomycetidae</taxon>
        <taxon>Hypocreales</taxon>
        <taxon>Bionectriaceae</taxon>
        <taxon>Clonostachys</taxon>
    </lineage>
</organism>
<dbReference type="AlphaFoldDB" id="A0A0B7K3C9"/>
<feature type="domain" description="SCP" evidence="3">
    <location>
        <begin position="85"/>
        <end position="223"/>
    </location>
</feature>
<evidence type="ECO:0000256" key="1">
    <source>
        <dbReference type="SAM" id="MobiDB-lite"/>
    </source>
</evidence>
<dbReference type="SMART" id="SM00198">
    <property type="entry name" value="SCP"/>
    <property type="match status" value="1"/>
</dbReference>
<feature type="region of interest" description="Disordered" evidence="1">
    <location>
        <begin position="130"/>
        <end position="160"/>
    </location>
</feature>
<evidence type="ECO:0000313" key="4">
    <source>
        <dbReference type="EMBL" id="CEO51848.1"/>
    </source>
</evidence>
<proteinExistence type="predicted"/>
<dbReference type="InterPro" id="IPR001283">
    <property type="entry name" value="CRISP-related"/>
</dbReference>
<dbReference type="PANTHER" id="PTHR10334">
    <property type="entry name" value="CYSTEINE-RICH SECRETORY PROTEIN-RELATED"/>
    <property type="match status" value="1"/>
</dbReference>
<dbReference type="InterPro" id="IPR034113">
    <property type="entry name" value="SCP_GAPR1-like"/>
</dbReference>
<sequence length="227" mass="24904">MLFSKAYIQSLLLFSVQSALANPVPQDGDDGLRVRSSTDELPELAGEPLLFKISGDETQVDLPVEIINAVIEEQATRDLETRATEGQLKAVTLHNNERKKKNLANLVWDAKLGADAFAYAKKLAKLGKLEHSSGSSRPNQGENLARVPVSGNPTPSVTSTNLWLNERSKYHNEIIPNGNFGSYGHYTQAMWKSTKKMGIAAANDGKGNWWIVARYSPPGNVVGQRPY</sequence>
<feature type="compositionally biased region" description="Polar residues" evidence="1">
    <location>
        <begin position="151"/>
        <end position="160"/>
    </location>
</feature>
<gene>
    <name evidence="4" type="ORF">BN869_000007906_1</name>
    <name evidence="5" type="ORF">IM811_002928</name>
</gene>
<dbReference type="PRINTS" id="PR00837">
    <property type="entry name" value="V5TPXLIKE"/>
</dbReference>
<dbReference type="Pfam" id="PF00188">
    <property type="entry name" value="CAP"/>
    <property type="match status" value="1"/>
</dbReference>
<name>A0A0B7K3C9_BIOOC</name>
<evidence type="ECO:0000256" key="2">
    <source>
        <dbReference type="SAM" id="SignalP"/>
    </source>
</evidence>
<feature type="chain" id="PRO_5044541129" description="SCP domain-containing protein" evidence="2">
    <location>
        <begin position="22"/>
        <end position="227"/>
    </location>
</feature>
<dbReference type="EMBL" id="JADCTT010000010">
    <property type="protein sequence ID" value="KAF9747594.1"/>
    <property type="molecule type" value="Genomic_DNA"/>
</dbReference>
<dbReference type="Gene3D" id="3.40.33.10">
    <property type="entry name" value="CAP"/>
    <property type="match status" value="1"/>
</dbReference>
<dbReference type="InterPro" id="IPR014044">
    <property type="entry name" value="CAP_dom"/>
</dbReference>
<reference evidence="4" key="1">
    <citation type="submission" date="2015-01" db="EMBL/GenBank/DDBJ databases">
        <authorList>
            <person name="Durling Mikael"/>
        </authorList>
    </citation>
    <scope>NUCLEOTIDE SEQUENCE</scope>
</reference>